<gene>
    <name evidence="1" type="ORF">HER39_01995</name>
</gene>
<organism evidence="1 2">
    <name type="scientific">Arthrobacter deserti</name>
    <dbReference type="NCBI Taxonomy" id="1742687"/>
    <lineage>
        <taxon>Bacteria</taxon>
        <taxon>Bacillati</taxon>
        <taxon>Actinomycetota</taxon>
        <taxon>Actinomycetes</taxon>
        <taxon>Micrococcales</taxon>
        <taxon>Micrococcaceae</taxon>
        <taxon>Arthrobacter</taxon>
    </lineage>
</organism>
<dbReference type="SUPFAM" id="SSF51905">
    <property type="entry name" value="FAD/NAD(P)-binding domain"/>
    <property type="match status" value="1"/>
</dbReference>
<name>A0ABX1JKW0_9MICC</name>
<feature type="non-terminal residue" evidence="1">
    <location>
        <position position="1"/>
    </location>
</feature>
<dbReference type="InterPro" id="IPR036188">
    <property type="entry name" value="FAD/NAD-bd_sf"/>
</dbReference>
<accession>A0ABX1JKW0</accession>
<dbReference type="EMBL" id="JAAZSR010000014">
    <property type="protein sequence ID" value="NKX49371.1"/>
    <property type="molecule type" value="Genomic_DNA"/>
</dbReference>
<keyword evidence="2" id="KW-1185">Reference proteome</keyword>
<comment type="caution">
    <text evidence="1">The sequence shown here is derived from an EMBL/GenBank/DDBJ whole genome shotgun (WGS) entry which is preliminary data.</text>
</comment>
<evidence type="ECO:0000313" key="1">
    <source>
        <dbReference type="EMBL" id="NKX49371.1"/>
    </source>
</evidence>
<sequence>YLAHPAGLGSIPQELHGTEVAVVGAGLSGLVAAYELMKLGLRPVLYEAGRLGGRLRTASFPSAPEVAADLGGMRFPVSGRALYHYIDL</sequence>
<dbReference type="Gene3D" id="3.90.660.10">
    <property type="match status" value="1"/>
</dbReference>
<feature type="non-terminal residue" evidence="1">
    <location>
        <position position="88"/>
    </location>
</feature>
<dbReference type="Pfam" id="PF13450">
    <property type="entry name" value="NAD_binding_8"/>
    <property type="match status" value="1"/>
</dbReference>
<reference evidence="1 2" key="1">
    <citation type="submission" date="2020-04" db="EMBL/GenBank/DDBJ databases">
        <authorList>
            <person name="Liu S."/>
        </authorList>
    </citation>
    <scope>NUCLEOTIDE SEQUENCE [LARGE SCALE GENOMIC DNA]</scope>
    <source>
        <strain evidence="1 2">CGMCC 1.15091</strain>
    </source>
</reference>
<evidence type="ECO:0000313" key="2">
    <source>
        <dbReference type="Proteomes" id="UP000523795"/>
    </source>
</evidence>
<dbReference type="Proteomes" id="UP000523795">
    <property type="component" value="Unassembled WGS sequence"/>
</dbReference>
<dbReference type="Gene3D" id="3.50.50.60">
    <property type="entry name" value="FAD/NAD(P)-binding domain"/>
    <property type="match status" value="1"/>
</dbReference>
<proteinExistence type="predicted"/>
<protein>
    <submittedName>
        <fullName evidence="1">FAD-dependent oxidoreductase</fullName>
    </submittedName>
</protein>